<dbReference type="Proteomes" id="UP000619260">
    <property type="component" value="Unassembled WGS sequence"/>
</dbReference>
<evidence type="ECO:0000256" key="1">
    <source>
        <dbReference type="ARBA" id="ARBA00005417"/>
    </source>
</evidence>
<dbReference type="AlphaFoldDB" id="A0A8J3YQ58"/>
<feature type="domain" description="ABC transporter" evidence="5">
    <location>
        <begin position="6"/>
        <end position="231"/>
    </location>
</feature>
<accession>A0A8J3YQ58</accession>
<dbReference type="GO" id="GO:0016887">
    <property type="term" value="F:ATP hydrolysis activity"/>
    <property type="evidence" value="ECO:0007669"/>
    <property type="project" value="InterPro"/>
</dbReference>
<reference evidence="6" key="1">
    <citation type="submission" date="2021-01" db="EMBL/GenBank/DDBJ databases">
        <title>Whole genome shotgun sequence of Virgisporangium aliadipatigenens NBRC 105644.</title>
        <authorList>
            <person name="Komaki H."/>
            <person name="Tamura T."/>
        </authorList>
    </citation>
    <scope>NUCLEOTIDE SEQUENCE</scope>
    <source>
        <strain evidence="6">NBRC 105644</strain>
    </source>
</reference>
<sequence length="298" mass="31720">MSRGMLEFHRVSKTYRDVRALRDVSLEVAPGTVVGMVGHNGAGKSTLMRMAVGLVRPDTGRVHLAGVPVERLGRLGGLVAASLDAATLPAQWSAHTAVTVAAGLSGLPVARAREVLELFGLTAAAHKRVGAFSMGMRQRLAIALALIGRPKVLILDEPTNALDPDIAHELRTWIAAHAEAGNAVLISSHNLPEIEQVADRIVVLHQGVVVRDEPTRALLAGGTVLIRVDRPDVLVEQLWHRGSKAEHLADGTLRVTAATTDEVGELAAAGGLVVRELVGERQRLTDAYRRLTADGNSR</sequence>
<dbReference type="GO" id="GO:0005524">
    <property type="term" value="F:ATP binding"/>
    <property type="evidence" value="ECO:0007669"/>
    <property type="project" value="UniProtKB-KW"/>
</dbReference>
<protein>
    <submittedName>
        <fullName evidence="6">ABC transporter ATP-binding protein</fullName>
    </submittedName>
</protein>
<organism evidence="6 7">
    <name type="scientific">Virgisporangium aliadipatigenens</name>
    <dbReference type="NCBI Taxonomy" id="741659"/>
    <lineage>
        <taxon>Bacteria</taxon>
        <taxon>Bacillati</taxon>
        <taxon>Actinomycetota</taxon>
        <taxon>Actinomycetes</taxon>
        <taxon>Micromonosporales</taxon>
        <taxon>Micromonosporaceae</taxon>
        <taxon>Virgisporangium</taxon>
    </lineage>
</organism>
<dbReference type="Pfam" id="PF00005">
    <property type="entry name" value="ABC_tran"/>
    <property type="match status" value="1"/>
</dbReference>
<dbReference type="InterPro" id="IPR003439">
    <property type="entry name" value="ABC_transporter-like_ATP-bd"/>
</dbReference>
<evidence type="ECO:0000256" key="2">
    <source>
        <dbReference type="ARBA" id="ARBA00022448"/>
    </source>
</evidence>
<evidence type="ECO:0000313" key="6">
    <source>
        <dbReference type="EMBL" id="GIJ47970.1"/>
    </source>
</evidence>
<dbReference type="SUPFAM" id="SSF52540">
    <property type="entry name" value="P-loop containing nucleoside triphosphate hydrolases"/>
    <property type="match status" value="1"/>
</dbReference>
<keyword evidence="3" id="KW-0547">Nucleotide-binding</keyword>
<dbReference type="Gene3D" id="3.40.50.300">
    <property type="entry name" value="P-loop containing nucleotide triphosphate hydrolases"/>
    <property type="match status" value="1"/>
</dbReference>
<proteinExistence type="inferred from homology"/>
<name>A0A8J3YQ58_9ACTN</name>
<gene>
    <name evidence="6" type="ORF">Val02_48560</name>
</gene>
<dbReference type="InterPro" id="IPR003593">
    <property type="entry name" value="AAA+_ATPase"/>
</dbReference>
<keyword evidence="4 6" id="KW-0067">ATP-binding</keyword>
<dbReference type="SMART" id="SM00382">
    <property type="entry name" value="AAA"/>
    <property type="match status" value="1"/>
</dbReference>
<dbReference type="EMBL" id="BOPF01000018">
    <property type="protein sequence ID" value="GIJ47970.1"/>
    <property type="molecule type" value="Genomic_DNA"/>
</dbReference>
<evidence type="ECO:0000259" key="5">
    <source>
        <dbReference type="PROSITE" id="PS50893"/>
    </source>
</evidence>
<dbReference type="InterPro" id="IPR027417">
    <property type="entry name" value="P-loop_NTPase"/>
</dbReference>
<comment type="similarity">
    <text evidence="1">Belongs to the ABC transporter superfamily.</text>
</comment>
<evidence type="ECO:0000313" key="7">
    <source>
        <dbReference type="Proteomes" id="UP000619260"/>
    </source>
</evidence>
<dbReference type="PANTHER" id="PTHR43335:SF4">
    <property type="entry name" value="ABC TRANSPORTER, ATP-BINDING PROTEIN"/>
    <property type="match status" value="1"/>
</dbReference>
<keyword evidence="2" id="KW-0813">Transport</keyword>
<evidence type="ECO:0000256" key="3">
    <source>
        <dbReference type="ARBA" id="ARBA00022741"/>
    </source>
</evidence>
<dbReference type="PANTHER" id="PTHR43335">
    <property type="entry name" value="ABC TRANSPORTER, ATP-BINDING PROTEIN"/>
    <property type="match status" value="1"/>
</dbReference>
<comment type="caution">
    <text evidence="6">The sequence shown here is derived from an EMBL/GenBank/DDBJ whole genome shotgun (WGS) entry which is preliminary data.</text>
</comment>
<dbReference type="PROSITE" id="PS50893">
    <property type="entry name" value="ABC_TRANSPORTER_2"/>
    <property type="match status" value="1"/>
</dbReference>
<evidence type="ECO:0000256" key="4">
    <source>
        <dbReference type="ARBA" id="ARBA00022840"/>
    </source>
</evidence>
<keyword evidence="7" id="KW-1185">Reference proteome</keyword>